<evidence type="ECO:0000313" key="2">
    <source>
        <dbReference type="Proteomes" id="UP001278500"/>
    </source>
</evidence>
<keyword evidence="2" id="KW-1185">Reference proteome</keyword>
<comment type="caution">
    <text evidence="1">The sequence shown here is derived from an EMBL/GenBank/DDBJ whole genome shotgun (WGS) entry which is preliminary data.</text>
</comment>
<organism evidence="1 2">
    <name type="scientific">Neurospora tetraspora</name>
    <dbReference type="NCBI Taxonomy" id="94610"/>
    <lineage>
        <taxon>Eukaryota</taxon>
        <taxon>Fungi</taxon>
        <taxon>Dikarya</taxon>
        <taxon>Ascomycota</taxon>
        <taxon>Pezizomycotina</taxon>
        <taxon>Sordariomycetes</taxon>
        <taxon>Sordariomycetidae</taxon>
        <taxon>Sordariales</taxon>
        <taxon>Sordariaceae</taxon>
        <taxon>Neurospora</taxon>
    </lineage>
</organism>
<proteinExistence type="predicted"/>
<dbReference type="AlphaFoldDB" id="A0AAE0MNM5"/>
<reference evidence="1" key="1">
    <citation type="journal article" date="2023" name="Mol. Phylogenet. Evol.">
        <title>Genome-scale phylogeny and comparative genomics of the fungal order Sordariales.</title>
        <authorList>
            <person name="Hensen N."/>
            <person name="Bonometti L."/>
            <person name="Westerberg I."/>
            <person name="Brannstrom I.O."/>
            <person name="Guillou S."/>
            <person name="Cros-Aarteil S."/>
            <person name="Calhoun S."/>
            <person name="Haridas S."/>
            <person name="Kuo A."/>
            <person name="Mondo S."/>
            <person name="Pangilinan J."/>
            <person name="Riley R."/>
            <person name="LaButti K."/>
            <person name="Andreopoulos B."/>
            <person name="Lipzen A."/>
            <person name="Chen C."/>
            <person name="Yan M."/>
            <person name="Daum C."/>
            <person name="Ng V."/>
            <person name="Clum A."/>
            <person name="Steindorff A."/>
            <person name="Ohm R.A."/>
            <person name="Martin F."/>
            <person name="Silar P."/>
            <person name="Natvig D.O."/>
            <person name="Lalanne C."/>
            <person name="Gautier V."/>
            <person name="Ament-Velasquez S.L."/>
            <person name="Kruys A."/>
            <person name="Hutchinson M.I."/>
            <person name="Powell A.J."/>
            <person name="Barry K."/>
            <person name="Miller A.N."/>
            <person name="Grigoriev I.V."/>
            <person name="Debuchy R."/>
            <person name="Gladieux P."/>
            <person name="Hiltunen Thoren M."/>
            <person name="Johannesson H."/>
        </authorList>
    </citation>
    <scope>NUCLEOTIDE SEQUENCE</scope>
    <source>
        <strain evidence="1">CBS 560.94</strain>
    </source>
</reference>
<evidence type="ECO:0000313" key="1">
    <source>
        <dbReference type="EMBL" id="KAK3338313.1"/>
    </source>
</evidence>
<dbReference type="Proteomes" id="UP001278500">
    <property type="component" value="Unassembled WGS sequence"/>
</dbReference>
<accession>A0AAE0MNM5</accession>
<dbReference type="EMBL" id="JAUEPP010000008">
    <property type="protein sequence ID" value="KAK3338313.1"/>
    <property type="molecule type" value="Genomic_DNA"/>
</dbReference>
<sequence length="636" mass="69726">MSFSGDFYFGNWNAPPSLALGNGDGDGGWNFDGNAGPDDYFNWDDWVTGILPNDNSIADNSFIDNPVIDNPVVGNSIPGNTLNGNTLNGNTLNPAIGTSATGSWVPGNSVQGWNSATGNYVIGNSVINNSIAGNSVTNNSIIGNSTTGNQVVGNPVVASAVVGNPVVASPVVGNPVVGNSATSNSIAGNSVTGNWVVGNSVTDNFHLATANQFVANPVVGPSVTGHPATANNAQLVSLMAAQQQAYAQRAYMAFQQQQRVIVTAQAQAAAQAQLQAAAQQQTPSALRAARRKRRAIAAAKAQAAAQLAAGQVPAAAASTSSAPSPSRPLLPHEIFPFMKLPQELQLMIYRYVWHTTPDTPPSGQFSYQQHLQFYSSPRHLRAQLRGLFKLGAISQEIRSVAYAEYFGRTQLYLRYDDFFRWNYSDSWHGSDQLTASMNLLWQDATLSPLLTEYVQHVAWHIGPVHNSKLCATERAALKWLQDCKNVKTLEIVVAMRSTHVRPKDVRDLLNARARFANGVVPYSTFKFFRYFKWSINRLDVLRKKGSLEKVVFSVEPFVNESTRVAERGTIDLEAMLERSEWFRKFKREALEHLLGPVPKKRKLGAKSEKKTEERSFYKIEQHLGHVNPKWHRSYKI</sequence>
<gene>
    <name evidence="1" type="ORF">B0H65DRAFT_533043</name>
</gene>
<protein>
    <submittedName>
        <fullName evidence="1">Uncharacterized protein</fullName>
    </submittedName>
</protein>
<dbReference type="GeneID" id="87866128"/>
<dbReference type="RefSeq" id="XP_062677764.1">
    <property type="nucleotide sequence ID" value="XM_062828974.1"/>
</dbReference>
<reference evidence="1" key="2">
    <citation type="submission" date="2023-06" db="EMBL/GenBank/DDBJ databases">
        <authorList>
            <consortium name="Lawrence Berkeley National Laboratory"/>
            <person name="Haridas S."/>
            <person name="Hensen N."/>
            <person name="Bonometti L."/>
            <person name="Westerberg I."/>
            <person name="Brannstrom I.O."/>
            <person name="Guillou S."/>
            <person name="Cros-Aarteil S."/>
            <person name="Calhoun S."/>
            <person name="Kuo A."/>
            <person name="Mondo S."/>
            <person name="Pangilinan J."/>
            <person name="Riley R."/>
            <person name="Labutti K."/>
            <person name="Andreopoulos B."/>
            <person name="Lipzen A."/>
            <person name="Chen C."/>
            <person name="Yanf M."/>
            <person name="Daum C."/>
            <person name="Ng V."/>
            <person name="Clum A."/>
            <person name="Steindorff A."/>
            <person name="Ohm R."/>
            <person name="Martin F."/>
            <person name="Silar P."/>
            <person name="Natvig D."/>
            <person name="Lalanne C."/>
            <person name="Gautier V."/>
            <person name="Ament-Velasquez S.L."/>
            <person name="Kruys A."/>
            <person name="Hutchinson M.I."/>
            <person name="Powell A.J."/>
            <person name="Barry K."/>
            <person name="Miller A.N."/>
            <person name="Grigoriev I.V."/>
            <person name="Debuchy R."/>
            <person name="Gladieux P."/>
            <person name="Thoren M.H."/>
            <person name="Johannesson H."/>
        </authorList>
    </citation>
    <scope>NUCLEOTIDE SEQUENCE</scope>
    <source>
        <strain evidence="1">CBS 560.94</strain>
    </source>
</reference>
<name>A0AAE0MNM5_9PEZI</name>